<evidence type="ECO:0000313" key="4">
    <source>
        <dbReference type="Proteomes" id="UP000185678"/>
    </source>
</evidence>
<dbReference type="OrthoDB" id="9770435at2"/>
<feature type="domain" description="FIST C-domain" evidence="2">
    <location>
        <begin position="222"/>
        <end position="369"/>
    </location>
</feature>
<dbReference type="STRING" id="80876.SAMN05421779_11047"/>
<dbReference type="Pfam" id="PF08495">
    <property type="entry name" value="FIST"/>
    <property type="match status" value="1"/>
</dbReference>
<sequence>MQLAQALVSTPDDLPQAVAPLLALDPDLVLVFGSPEIVCQEGFHDRLSAALPRESLIGCSTAGEIACDDVHEQSCVLTAVRFEQTPIHIQTLPFPADGDATAAGHHLGQALLAARPENLRSVLLFARGTNINGSALIDGLQATIGDHVVIAGGLAGDDGAFRHTVTISPAGISDQTIVAAGLYGDAVVLRNGSAGGWHPFGPTRRVTRSQGNILYTLDDEPALDLYKRYLGDYASGLPASGLLFPFEMLNETAESVGLIRTLLGVNEADKSLTFAGDIREGGFVRMMHSSTDQLILGAEQAADLCLGSDQSAAPASPALALLVSCVGRKLVMGDRLVEEVDSVQERLASELHIPVTISGFYSYGEINPHGKLQTCQLHNQTMTIAVIQEYAKP</sequence>
<evidence type="ECO:0000313" key="3">
    <source>
        <dbReference type="EMBL" id="SIT17734.1"/>
    </source>
</evidence>
<keyword evidence="4" id="KW-1185">Reference proteome</keyword>
<accession>A0A1N7Q4F9</accession>
<dbReference type="PANTHER" id="PTHR40252:SF2">
    <property type="entry name" value="BLR0328 PROTEIN"/>
    <property type="match status" value="1"/>
</dbReference>
<dbReference type="PANTHER" id="PTHR40252">
    <property type="entry name" value="BLR0328 PROTEIN"/>
    <property type="match status" value="1"/>
</dbReference>
<name>A0A1N7Q4F9_9PROT</name>
<organism evidence="3 4">
    <name type="scientific">Insolitispirillum peregrinum</name>
    <dbReference type="NCBI Taxonomy" id="80876"/>
    <lineage>
        <taxon>Bacteria</taxon>
        <taxon>Pseudomonadati</taxon>
        <taxon>Pseudomonadota</taxon>
        <taxon>Alphaproteobacteria</taxon>
        <taxon>Rhodospirillales</taxon>
        <taxon>Novispirillaceae</taxon>
        <taxon>Insolitispirillum</taxon>
    </lineage>
</organism>
<dbReference type="SMART" id="SM00897">
    <property type="entry name" value="FIST"/>
    <property type="match status" value="1"/>
</dbReference>
<evidence type="ECO:0000259" key="2">
    <source>
        <dbReference type="SMART" id="SM01204"/>
    </source>
</evidence>
<gene>
    <name evidence="3" type="ORF">SAMN05421779_11047</name>
</gene>
<dbReference type="SMART" id="SM01204">
    <property type="entry name" value="FIST_C"/>
    <property type="match status" value="1"/>
</dbReference>
<dbReference type="AlphaFoldDB" id="A0A1N7Q4F9"/>
<dbReference type="Proteomes" id="UP000185678">
    <property type="component" value="Unassembled WGS sequence"/>
</dbReference>
<dbReference type="InterPro" id="IPR013702">
    <property type="entry name" value="FIST_domain_N"/>
</dbReference>
<evidence type="ECO:0000259" key="1">
    <source>
        <dbReference type="SMART" id="SM00897"/>
    </source>
</evidence>
<dbReference type="RefSeq" id="WP_076401999.1">
    <property type="nucleotide sequence ID" value="NZ_FTOA01000010.1"/>
</dbReference>
<dbReference type="InterPro" id="IPR019494">
    <property type="entry name" value="FIST_C"/>
</dbReference>
<dbReference type="Pfam" id="PF10442">
    <property type="entry name" value="FIST_C"/>
    <property type="match status" value="1"/>
</dbReference>
<dbReference type="EMBL" id="FTOA01000010">
    <property type="protein sequence ID" value="SIT17734.1"/>
    <property type="molecule type" value="Genomic_DNA"/>
</dbReference>
<reference evidence="3 4" key="1">
    <citation type="submission" date="2017-01" db="EMBL/GenBank/DDBJ databases">
        <authorList>
            <person name="Mah S.A."/>
            <person name="Swanson W.J."/>
            <person name="Moy G.W."/>
            <person name="Vacquier V.D."/>
        </authorList>
    </citation>
    <scope>NUCLEOTIDE SEQUENCE [LARGE SCALE GENOMIC DNA]</scope>
    <source>
        <strain evidence="3 4">DSM 11589</strain>
    </source>
</reference>
<protein>
    <submittedName>
        <fullName evidence="3">Uncharacterized conserved protein, contains FIST_N domain</fullName>
    </submittedName>
</protein>
<feature type="domain" description="FIST" evidence="1">
    <location>
        <begin position="25"/>
        <end position="221"/>
    </location>
</feature>
<proteinExistence type="predicted"/>